<keyword evidence="4 6" id="KW-1133">Transmembrane helix</keyword>
<dbReference type="GO" id="GO:0022904">
    <property type="term" value="P:respiratory electron transport chain"/>
    <property type="evidence" value="ECO:0007669"/>
    <property type="project" value="InterPro"/>
</dbReference>
<organism evidence="8 9">
    <name type="scientific">Marinomonas algarum</name>
    <dbReference type="NCBI Taxonomy" id="2883105"/>
    <lineage>
        <taxon>Bacteria</taxon>
        <taxon>Pseudomonadati</taxon>
        <taxon>Pseudomonadota</taxon>
        <taxon>Gammaproteobacteria</taxon>
        <taxon>Oceanospirillales</taxon>
        <taxon>Oceanospirillaceae</taxon>
        <taxon>Marinomonas</taxon>
    </lineage>
</organism>
<dbReference type="InterPro" id="IPR051542">
    <property type="entry name" value="Hydrogenase_cytochrome"/>
</dbReference>
<dbReference type="PANTHER" id="PTHR30485:SF2">
    <property type="entry name" value="BLL0597 PROTEIN"/>
    <property type="match status" value="1"/>
</dbReference>
<dbReference type="GO" id="GO:0020037">
    <property type="term" value="F:heme binding"/>
    <property type="evidence" value="ECO:0007669"/>
    <property type="project" value="TreeGrafter"/>
</dbReference>
<dbReference type="Proteomes" id="UP001139095">
    <property type="component" value="Unassembled WGS sequence"/>
</dbReference>
<name>A0A9X1IL45_9GAMM</name>
<keyword evidence="2" id="KW-1003">Cell membrane</keyword>
<evidence type="ECO:0000256" key="6">
    <source>
        <dbReference type="SAM" id="Phobius"/>
    </source>
</evidence>
<dbReference type="EMBL" id="JAJATW010000007">
    <property type="protein sequence ID" value="MCB5161499.1"/>
    <property type="molecule type" value="Genomic_DNA"/>
</dbReference>
<dbReference type="PANTHER" id="PTHR30485">
    <property type="entry name" value="NI/FE-HYDROGENASE 1 B-TYPE CYTOCHROME SUBUNIT"/>
    <property type="match status" value="1"/>
</dbReference>
<evidence type="ECO:0000256" key="5">
    <source>
        <dbReference type="ARBA" id="ARBA00023136"/>
    </source>
</evidence>
<keyword evidence="9" id="KW-1185">Reference proteome</keyword>
<feature type="transmembrane region" description="Helical" evidence="6">
    <location>
        <begin position="97"/>
        <end position="118"/>
    </location>
</feature>
<evidence type="ECO:0000259" key="7">
    <source>
        <dbReference type="Pfam" id="PF01292"/>
    </source>
</evidence>
<dbReference type="AlphaFoldDB" id="A0A9X1IL45"/>
<protein>
    <submittedName>
        <fullName evidence="8">Cytochrome b/b6 domain-containing protein</fullName>
    </submittedName>
</protein>
<feature type="transmembrane region" description="Helical" evidence="6">
    <location>
        <begin position="204"/>
        <end position="223"/>
    </location>
</feature>
<keyword evidence="5 6" id="KW-0472">Membrane</keyword>
<feature type="transmembrane region" description="Helical" evidence="6">
    <location>
        <begin position="41"/>
        <end position="62"/>
    </location>
</feature>
<evidence type="ECO:0000256" key="2">
    <source>
        <dbReference type="ARBA" id="ARBA00022475"/>
    </source>
</evidence>
<evidence type="ECO:0000256" key="4">
    <source>
        <dbReference type="ARBA" id="ARBA00022989"/>
    </source>
</evidence>
<comment type="caution">
    <text evidence="8">The sequence shown here is derived from an EMBL/GenBank/DDBJ whole genome shotgun (WGS) entry which is preliminary data.</text>
</comment>
<dbReference type="SUPFAM" id="SSF81342">
    <property type="entry name" value="Transmembrane di-heme cytochromes"/>
    <property type="match status" value="1"/>
</dbReference>
<dbReference type="InterPro" id="IPR016174">
    <property type="entry name" value="Di-haem_cyt_TM"/>
</dbReference>
<evidence type="ECO:0000313" key="9">
    <source>
        <dbReference type="Proteomes" id="UP001139095"/>
    </source>
</evidence>
<feature type="transmembrane region" description="Helical" evidence="6">
    <location>
        <begin position="12"/>
        <end position="29"/>
    </location>
</feature>
<evidence type="ECO:0000256" key="3">
    <source>
        <dbReference type="ARBA" id="ARBA00022692"/>
    </source>
</evidence>
<keyword evidence="3 6" id="KW-0812">Transmembrane</keyword>
<dbReference type="RefSeq" id="WP_226753874.1">
    <property type="nucleotide sequence ID" value="NZ_JAJATW010000007.1"/>
</dbReference>
<feature type="domain" description="Cytochrome b561 bacterial/Ni-hydrogenase" evidence="7">
    <location>
        <begin position="6"/>
        <end position="181"/>
    </location>
</feature>
<sequence length="225" mass="25408">MKTTLVWDWPIRLSHWLIVLLFTGLILSGKSDGQYIEYHFYLGYSLSAVVIARILYGFYGSYHARFHTFIKSARVTIDYLKSLLTGHPQAHLGHNPLGGLMVLVLLGALTAQWATGLFTSDDIFWFGPFNDQVSADLASELASLHRQLPDILLGLVAIHVLAVLYHEIRLKERLIAAMVHGRKPLSRSQGSRLFSQEPIQTPRWGVIFSLFIGLAWLVALWLMPI</sequence>
<gene>
    <name evidence="8" type="ORF">LG368_06245</name>
</gene>
<dbReference type="Gene3D" id="1.20.950.20">
    <property type="entry name" value="Transmembrane di-heme cytochromes, Chain C"/>
    <property type="match status" value="1"/>
</dbReference>
<dbReference type="InterPro" id="IPR011577">
    <property type="entry name" value="Cyt_b561_bac/Ni-Hgenase"/>
</dbReference>
<dbReference type="GO" id="GO:0009055">
    <property type="term" value="F:electron transfer activity"/>
    <property type="evidence" value="ECO:0007669"/>
    <property type="project" value="InterPro"/>
</dbReference>
<dbReference type="Pfam" id="PF01292">
    <property type="entry name" value="Ni_hydr_CYTB"/>
    <property type="match status" value="1"/>
</dbReference>
<accession>A0A9X1IL45</accession>
<reference evidence="8" key="1">
    <citation type="submission" date="2021-10" db="EMBL/GenBank/DDBJ databases">
        <title>Marinomonas pontica sp. nov., isolated from the Black Sea.</title>
        <authorList>
            <person name="Zhao L.-H."/>
            <person name="Xue J.-H."/>
        </authorList>
    </citation>
    <scope>NUCLEOTIDE SEQUENCE</scope>
    <source>
        <strain evidence="8">E8</strain>
    </source>
</reference>
<feature type="transmembrane region" description="Helical" evidence="6">
    <location>
        <begin position="151"/>
        <end position="168"/>
    </location>
</feature>
<proteinExistence type="predicted"/>
<comment type="subcellular location">
    <subcellularLocation>
        <location evidence="1">Cell membrane</location>
        <topology evidence="1">Multi-pass membrane protein</topology>
    </subcellularLocation>
</comment>
<dbReference type="GO" id="GO:0005886">
    <property type="term" value="C:plasma membrane"/>
    <property type="evidence" value="ECO:0007669"/>
    <property type="project" value="UniProtKB-SubCell"/>
</dbReference>
<evidence type="ECO:0000313" key="8">
    <source>
        <dbReference type="EMBL" id="MCB5161499.1"/>
    </source>
</evidence>
<evidence type="ECO:0000256" key="1">
    <source>
        <dbReference type="ARBA" id="ARBA00004651"/>
    </source>
</evidence>